<reference evidence="2 3" key="1">
    <citation type="submission" date="2018-01" db="EMBL/GenBank/DDBJ databases">
        <title>The draft genome sequence of Halioglobus japonicus S1-36.</title>
        <authorList>
            <person name="Du Z.-J."/>
            <person name="Shi M.-J."/>
        </authorList>
    </citation>
    <scope>NUCLEOTIDE SEQUENCE [LARGE SCALE GENOMIC DNA]</scope>
    <source>
        <strain evidence="2 3">S1-36</strain>
    </source>
</reference>
<dbReference type="Pfam" id="PF16234">
    <property type="entry name" value="DUF4892"/>
    <property type="match status" value="1"/>
</dbReference>
<keyword evidence="3" id="KW-1185">Reference proteome</keyword>
<dbReference type="RefSeq" id="WP_084199705.1">
    <property type="nucleotide sequence ID" value="NZ_BMYL01000009.1"/>
</dbReference>
<dbReference type="Proteomes" id="UP000235162">
    <property type="component" value="Unassembled WGS sequence"/>
</dbReference>
<accession>A0AAP8SNV0</accession>
<evidence type="ECO:0000256" key="1">
    <source>
        <dbReference type="SAM" id="SignalP"/>
    </source>
</evidence>
<comment type="caution">
    <text evidence="2">The sequence shown here is derived from an EMBL/GenBank/DDBJ whole genome shotgun (WGS) entry which is preliminary data.</text>
</comment>
<name>A0AAP8SNV0_9GAMM</name>
<protein>
    <submittedName>
        <fullName evidence="2">DUF4892 domain-containing protein</fullName>
    </submittedName>
</protein>
<feature type="signal peptide" evidence="1">
    <location>
        <begin position="1"/>
        <end position="25"/>
    </location>
</feature>
<dbReference type="InterPro" id="IPR032608">
    <property type="entry name" value="DUF4892"/>
</dbReference>
<gene>
    <name evidence="2" type="ORF">C0029_10940</name>
</gene>
<organism evidence="2 3">
    <name type="scientific">Halioglobus japonicus</name>
    <dbReference type="NCBI Taxonomy" id="930805"/>
    <lineage>
        <taxon>Bacteria</taxon>
        <taxon>Pseudomonadati</taxon>
        <taxon>Pseudomonadota</taxon>
        <taxon>Gammaproteobacteria</taxon>
        <taxon>Cellvibrionales</taxon>
        <taxon>Halieaceae</taxon>
        <taxon>Halioglobus</taxon>
    </lineage>
</organism>
<proteinExistence type="predicted"/>
<keyword evidence="1" id="KW-0732">Signal</keyword>
<evidence type="ECO:0000313" key="2">
    <source>
        <dbReference type="EMBL" id="PLW86879.1"/>
    </source>
</evidence>
<dbReference type="AlphaFoldDB" id="A0AAP8SNV0"/>
<feature type="chain" id="PRO_5042886760" evidence="1">
    <location>
        <begin position="26"/>
        <end position="181"/>
    </location>
</feature>
<dbReference type="EMBL" id="PKUR01000002">
    <property type="protein sequence ID" value="PLW86879.1"/>
    <property type="molecule type" value="Genomic_DNA"/>
</dbReference>
<evidence type="ECO:0000313" key="3">
    <source>
        <dbReference type="Proteomes" id="UP000235162"/>
    </source>
</evidence>
<sequence>MRSSAGGVHWSLLAVLLLMTLQAMAEPPHTLLETLDASPHMQQVSHSSDAVIEHEIGLGAMQKIRGSWRFKGSERVTGERVRYTWQVRDGFTSNEVLDGLEAQLNSEGVLFACEGRSCGQGVQWANRVFGERVLYGRDDLQRYRVYDLADADQSYRLVLFSSARTADRQYLHAELYRIATP</sequence>